<dbReference type="Proteomes" id="UP000515808">
    <property type="component" value="Chromosome"/>
</dbReference>
<accession>A0A7G9L9M3</accession>
<organism evidence="2 3">
    <name type="scientific">Polaribacter pectinis</name>
    <dbReference type="NCBI Taxonomy" id="2738844"/>
    <lineage>
        <taxon>Bacteria</taxon>
        <taxon>Pseudomonadati</taxon>
        <taxon>Bacteroidota</taxon>
        <taxon>Flavobacteriia</taxon>
        <taxon>Flavobacteriales</taxon>
        <taxon>Flavobacteriaceae</taxon>
    </lineage>
</organism>
<dbReference type="InterPro" id="IPR025366">
    <property type="entry name" value="DUF4270"/>
</dbReference>
<reference evidence="2 3" key="1">
    <citation type="submission" date="2020-08" db="EMBL/GenBank/DDBJ databases">
        <title>Polaribacter sp. L12M9 isolated from gut of the Korean scallop.</title>
        <authorList>
            <person name="Jeong Y.S."/>
        </authorList>
    </citation>
    <scope>NUCLEOTIDE SEQUENCE [LARGE SCALE GENOMIC DNA]</scope>
    <source>
        <strain evidence="2 3">L12M9</strain>
    </source>
</reference>
<dbReference type="AlphaFoldDB" id="A0A7G9L9M3"/>
<evidence type="ECO:0000256" key="1">
    <source>
        <dbReference type="SAM" id="SignalP"/>
    </source>
</evidence>
<evidence type="ECO:0000313" key="3">
    <source>
        <dbReference type="Proteomes" id="UP000515808"/>
    </source>
</evidence>
<sequence length="522" mass="58380">MRNIIRKSAYLSALLLVFSGVISCEKDFTDIGTSIIDNSKFKTKDTILEVTITQRDIDAIRGDNLAIGSVGEYLLGVYQDKKGDYEKIEASLVSQISNSLAIDVTDGLTDTTTVTSIMDNAFIKLPYIATKKEDNPDDGTPVFDLDSLIGSTTVGVSLKIYRNNTFLHSLDPQNPSQGNSYNTDYVFEKGELLNEDANFTFIPNPNDTIYVYDRTLKSGNTFKDTLKLVNSNPFLVVPLDKALMKSLLYDKFEDDEFSSQDDLNNYFRGLIIEASGDENSLLPFSFTGTLIPTLELNYTNTVVKTSTGEVLDTIRKMASFPISGVQSRIYKMSPEPNPASANQVVIQGAAGKIADVKILQGTQLQDLKAKDWLINDATLTFYIDKDKDTTAIPLRLYLYKEETNYSAPIKDSYSEGLDVFSGSLQKEYDENSNFVANDRYSFKITDYISDILRPTSVKNSNLVLKVYNTTDNPIKNQALDTVVTNYNWNPRAVTLTNHLPSNGEIKDTRKAQLRIIYSERKN</sequence>
<dbReference type="EMBL" id="CP060695">
    <property type="protein sequence ID" value="QNM85322.1"/>
    <property type="molecule type" value="Genomic_DNA"/>
</dbReference>
<dbReference type="Pfam" id="PF14092">
    <property type="entry name" value="DUF4270"/>
    <property type="match status" value="1"/>
</dbReference>
<name>A0A7G9L9M3_9FLAO</name>
<keyword evidence="3" id="KW-1185">Reference proteome</keyword>
<feature type="chain" id="PRO_5028944273" evidence="1">
    <location>
        <begin position="24"/>
        <end position="522"/>
    </location>
</feature>
<protein>
    <submittedName>
        <fullName evidence="2">DUF4270 family protein</fullName>
    </submittedName>
</protein>
<dbReference type="RefSeq" id="WP_187482233.1">
    <property type="nucleotide sequence ID" value="NZ_CP060695.1"/>
</dbReference>
<dbReference type="KEGG" id="ppec:H9W90_14200"/>
<dbReference type="PROSITE" id="PS51257">
    <property type="entry name" value="PROKAR_LIPOPROTEIN"/>
    <property type="match status" value="1"/>
</dbReference>
<keyword evidence="1" id="KW-0732">Signal</keyword>
<proteinExistence type="predicted"/>
<gene>
    <name evidence="2" type="ORF">H9W90_14200</name>
</gene>
<evidence type="ECO:0000313" key="2">
    <source>
        <dbReference type="EMBL" id="QNM85322.1"/>
    </source>
</evidence>
<feature type="signal peptide" evidence="1">
    <location>
        <begin position="1"/>
        <end position="23"/>
    </location>
</feature>